<comment type="caution">
    <text evidence="1">The sequence shown here is derived from an EMBL/GenBank/DDBJ whole genome shotgun (WGS) entry which is preliminary data.</text>
</comment>
<dbReference type="AlphaFoldDB" id="A0A8X6IGU4"/>
<organism evidence="1 2">
    <name type="scientific">Trichonephila inaurata madagascariensis</name>
    <dbReference type="NCBI Taxonomy" id="2747483"/>
    <lineage>
        <taxon>Eukaryota</taxon>
        <taxon>Metazoa</taxon>
        <taxon>Ecdysozoa</taxon>
        <taxon>Arthropoda</taxon>
        <taxon>Chelicerata</taxon>
        <taxon>Arachnida</taxon>
        <taxon>Araneae</taxon>
        <taxon>Araneomorphae</taxon>
        <taxon>Entelegynae</taxon>
        <taxon>Araneoidea</taxon>
        <taxon>Nephilidae</taxon>
        <taxon>Trichonephila</taxon>
        <taxon>Trichonephila inaurata</taxon>
    </lineage>
</organism>
<evidence type="ECO:0000313" key="1">
    <source>
        <dbReference type="EMBL" id="GFS45309.1"/>
    </source>
</evidence>
<evidence type="ECO:0000313" key="2">
    <source>
        <dbReference type="Proteomes" id="UP000886998"/>
    </source>
</evidence>
<keyword evidence="2" id="KW-1185">Reference proteome</keyword>
<dbReference type="Proteomes" id="UP000886998">
    <property type="component" value="Unassembled WGS sequence"/>
</dbReference>
<proteinExistence type="predicted"/>
<name>A0A8X6IGU4_9ARAC</name>
<dbReference type="EMBL" id="BMAV01025856">
    <property type="protein sequence ID" value="GFS45309.1"/>
    <property type="molecule type" value="Genomic_DNA"/>
</dbReference>
<gene>
    <name evidence="1" type="ORF">TNIN_210091</name>
</gene>
<sequence>MRQLTLFYPTNRIARYPLWLMNNLQRLFLQTIASSCHPSNATLIPTNPGSFMLTTQDSQRYGHIHYSVMGRRTFVPCSDSYTTMGQLWGGRRTLF</sequence>
<protein>
    <submittedName>
        <fullName evidence="1">Uncharacterized protein</fullName>
    </submittedName>
</protein>
<reference evidence="1" key="1">
    <citation type="submission" date="2020-08" db="EMBL/GenBank/DDBJ databases">
        <title>Multicomponent nature underlies the extraordinary mechanical properties of spider dragline silk.</title>
        <authorList>
            <person name="Kono N."/>
            <person name="Nakamura H."/>
            <person name="Mori M."/>
            <person name="Yoshida Y."/>
            <person name="Ohtoshi R."/>
            <person name="Malay A.D."/>
            <person name="Moran D.A.P."/>
            <person name="Tomita M."/>
            <person name="Numata K."/>
            <person name="Arakawa K."/>
        </authorList>
    </citation>
    <scope>NUCLEOTIDE SEQUENCE</scope>
</reference>
<accession>A0A8X6IGU4</accession>